<evidence type="ECO:0000256" key="1">
    <source>
        <dbReference type="SAM" id="MobiDB-lite"/>
    </source>
</evidence>
<keyword evidence="3" id="KW-1185">Reference proteome</keyword>
<feature type="region of interest" description="Disordered" evidence="1">
    <location>
        <begin position="49"/>
        <end position="82"/>
    </location>
</feature>
<dbReference type="Proteomes" id="UP000299102">
    <property type="component" value="Unassembled WGS sequence"/>
</dbReference>
<dbReference type="AlphaFoldDB" id="A0A4C1W468"/>
<gene>
    <name evidence="2" type="ORF">EVAR_39703_1</name>
</gene>
<comment type="caution">
    <text evidence="2">The sequence shown here is derived from an EMBL/GenBank/DDBJ whole genome shotgun (WGS) entry which is preliminary data.</text>
</comment>
<feature type="compositionally biased region" description="Basic residues" evidence="1">
    <location>
        <begin position="61"/>
        <end position="72"/>
    </location>
</feature>
<evidence type="ECO:0000313" key="3">
    <source>
        <dbReference type="Proteomes" id="UP000299102"/>
    </source>
</evidence>
<protein>
    <submittedName>
        <fullName evidence="2">Uncharacterized protein</fullName>
    </submittedName>
</protein>
<dbReference type="EMBL" id="BGZK01000481">
    <property type="protein sequence ID" value="GBP46326.1"/>
    <property type="molecule type" value="Genomic_DNA"/>
</dbReference>
<accession>A0A4C1W468</accession>
<proteinExistence type="predicted"/>
<organism evidence="2 3">
    <name type="scientific">Eumeta variegata</name>
    <name type="common">Bagworm moth</name>
    <name type="synonym">Eumeta japonica</name>
    <dbReference type="NCBI Taxonomy" id="151549"/>
    <lineage>
        <taxon>Eukaryota</taxon>
        <taxon>Metazoa</taxon>
        <taxon>Ecdysozoa</taxon>
        <taxon>Arthropoda</taxon>
        <taxon>Hexapoda</taxon>
        <taxon>Insecta</taxon>
        <taxon>Pterygota</taxon>
        <taxon>Neoptera</taxon>
        <taxon>Endopterygota</taxon>
        <taxon>Lepidoptera</taxon>
        <taxon>Glossata</taxon>
        <taxon>Ditrysia</taxon>
        <taxon>Tineoidea</taxon>
        <taxon>Psychidae</taxon>
        <taxon>Oiketicinae</taxon>
        <taxon>Eumeta</taxon>
    </lineage>
</organism>
<evidence type="ECO:0000313" key="2">
    <source>
        <dbReference type="EMBL" id="GBP46326.1"/>
    </source>
</evidence>
<reference evidence="2 3" key="1">
    <citation type="journal article" date="2019" name="Commun. Biol.">
        <title>The bagworm genome reveals a unique fibroin gene that provides high tensile strength.</title>
        <authorList>
            <person name="Kono N."/>
            <person name="Nakamura H."/>
            <person name="Ohtoshi R."/>
            <person name="Tomita M."/>
            <person name="Numata K."/>
            <person name="Arakawa K."/>
        </authorList>
    </citation>
    <scope>NUCLEOTIDE SEQUENCE [LARGE SCALE GENOMIC DNA]</scope>
</reference>
<sequence>MHRFAGGNSNVIYYTVTGETRLKHAETDPVLTFTPHVLIRPELHLNLRTPSVRARSSGALPHRRKSRGRRRAQNTPNKAPREQLLNIPRARRGCAALPNGHFV</sequence>
<name>A0A4C1W468_EUMVA</name>